<gene>
    <name evidence="1" type="ORF">DJ021_03080</name>
</gene>
<sequence length="211" mass="22639">MTGRSRLKVGVDVPWVTSWSQEEVLGVRPCASLGGGLALHQAERPEFGRPNYSRNHLNRQRWSVRRMLCPMCGQPTSHGDRWTQTGRLTTAGVLRARGLGPAVPADVADAQVVLNAGAIAPLHRACAERALAHCPHLGALPSTELLPFPERLTVFPLTIAATPPHVLAAAPAAPIAVVTFLQLCGVTAETDPRWRRGLRDLAPDPLTSDPA</sequence>
<dbReference type="Proteomes" id="UP000249842">
    <property type="component" value="Unassembled WGS sequence"/>
</dbReference>
<dbReference type="EMBL" id="QFYP01000001">
    <property type="protein sequence ID" value="RAK58854.1"/>
    <property type="molecule type" value="Genomic_DNA"/>
</dbReference>
<organism evidence="1 2">
    <name type="scientific">Phenylobacterium hankyongense</name>
    <dbReference type="NCBI Taxonomy" id="1813876"/>
    <lineage>
        <taxon>Bacteria</taxon>
        <taxon>Pseudomonadati</taxon>
        <taxon>Pseudomonadota</taxon>
        <taxon>Alphaproteobacteria</taxon>
        <taxon>Caulobacterales</taxon>
        <taxon>Caulobacteraceae</taxon>
        <taxon>Phenylobacterium</taxon>
    </lineage>
</organism>
<reference evidence="2" key="1">
    <citation type="submission" date="2018-05" db="EMBL/GenBank/DDBJ databases">
        <authorList>
            <person name="Li X."/>
        </authorList>
    </citation>
    <scope>NUCLEOTIDE SEQUENCE [LARGE SCALE GENOMIC DNA]</scope>
    <source>
        <strain evidence="2">HKS-05</strain>
    </source>
</reference>
<name>A0A328AZ34_9CAUL</name>
<proteinExistence type="predicted"/>
<dbReference type="RefSeq" id="WP_111456147.1">
    <property type="nucleotide sequence ID" value="NZ_QFYP01000001.1"/>
</dbReference>
<protein>
    <submittedName>
        <fullName evidence="1">Uncharacterized protein</fullName>
    </submittedName>
</protein>
<keyword evidence="2" id="KW-1185">Reference proteome</keyword>
<evidence type="ECO:0000313" key="1">
    <source>
        <dbReference type="EMBL" id="RAK58854.1"/>
    </source>
</evidence>
<evidence type="ECO:0000313" key="2">
    <source>
        <dbReference type="Proteomes" id="UP000249842"/>
    </source>
</evidence>
<comment type="caution">
    <text evidence="1">The sequence shown here is derived from an EMBL/GenBank/DDBJ whole genome shotgun (WGS) entry which is preliminary data.</text>
</comment>
<dbReference type="AlphaFoldDB" id="A0A328AZ34"/>
<accession>A0A328AZ34</accession>
<dbReference type="OrthoDB" id="8447264at2"/>